<dbReference type="InterPro" id="IPR000873">
    <property type="entry name" value="AMP-dep_synth/lig_dom"/>
</dbReference>
<dbReference type="Gene3D" id="3.30.300.30">
    <property type="match status" value="1"/>
</dbReference>
<name>A0A918P8C8_9SPHN</name>
<dbReference type="InterPro" id="IPR025110">
    <property type="entry name" value="AMP-bd_C"/>
</dbReference>
<accession>A0A918P8C8</accession>
<evidence type="ECO:0000313" key="3">
    <source>
        <dbReference type="EMBL" id="GGY90608.1"/>
    </source>
</evidence>
<dbReference type="AlphaFoldDB" id="A0A918P8C8"/>
<dbReference type="RefSeq" id="WP_189619195.1">
    <property type="nucleotide sequence ID" value="NZ_BMZA01000001.1"/>
</dbReference>
<feature type="domain" description="AMP-dependent synthetase/ligase" evidence="1">
    <location>
        <begin position="28"/>
        <end position="387"/>
    </location>
</feature>
<evidence type="ECO:0000259" key="1">
    <source>
        <dbReference type="Pfam" id="PF00501"/>
    </source>
</evidence>
<evidence type="ECO:0000259" key="2">
    <source>
        <dbReference type="Pfam" id="PF13193"/>
    </source>
</evidence>
<dbReference type="SUPFAM" id="SSF56801">
    <property type="entry name" value="Acetyl-CoA synthetase-like"/>
    <property type="match status" value="1"/>
</dbReference>
<dbReference type="InterPro" id="IPR050237">
    <property type="entry name" value="ATP-dep_AMP-bd_enzyme"/>
</dbReference>
<gene>
    <name evidence="3" type="ORF">GCM10011614_01610</name>
</gene>
<dbReference type="InterPro" id="IPR045851">
    <property type="entry name" value="AMP-bd_C_sf"/>
</dbReference>
<keyword evidence="4" id="KW-1185">Reference proteome</keyword>
<reference evidence="3" key="2">
    <citation type="submission" date="2020-09" db="EMBL/GenBank/DDBJ databases">
        <authorList>
            <person name="Sun Q."/>
            <person name="Kim S."/>
        </authorList>
    </citation>
    <scope>NUCLEOTIDE SEQUENCE</scope>
    <source>
        <strain evidence="3">KCTC 32255</strain>
    </source>
</reference>
<dbReference type="Pfam" id="PF13193">
    <property type="entry name" value="AMP-binding_C"/>
    <property type="match status" value="1"/>
</dbReference>
<sequence>MSETPGSDRAGTGTPVYRHDHLVPDAIARHARLNPQRIAVTCGDERLSWAEFDQRINRLAHALIGRGCAKGDRVCMILPNGIPSFVLFWAAIRAGGVIVPLNPMLDDEALARLAGDSGARLIFAGDTTAAQVDRIRNRLAHIGADGYFLFGADTPGWADAAAFAESGAAHAPDVPLSPGDPMTIFYSSGTTGEPKGIAHTHFGRLNYCYGFGAGLGVNRYTVAVCTTPIYASGTLITMLPTLYYGGKVVLVEKFSAPAFFEAVTREGGTHAFMVPAMYVSVVQHDDDAADLSSLQVLISAGQSMPLALRETLAARIPGSGVYEVYGMTEGFFTLALPGDFAGGKRNTVGQPGFLEDIRIIDDEGRELPAGETGEIVAYGAGMMTGYFGKPELTAENLWIGPGDRTFLRSGDLGHLDEDGFLYVSGRKKEMIKSGGINIYAIDIEEVLARHPDVREAAVVGVPHPRWMETPVGAVVLRAGALTDADALLEWVNTRLARYQRLSAIHLRTDFPRATYGKIRKDRLRDELAENAPNPA</sequence>
<dbReference type="EMBL" id="BMZA01000001">
    <property type="protein sequence ID" value="GGY90608.1"/>
    <property type="molecule type" value="Genomic_DNA"/>
</dbReference>
<dbReference type="InterPro" id="IPR042099">
    <property type="entry name" value="ANL_N_sf"/>
</dbReference>
<protein>
    <submittedName>
        <fullName evidence="3">4-coumarate--CoA ligase</fullName>
    </submittedName>
</protein>
<dbReference type="Pfam" id="PF00501">
    <property type="entry name" value="AMP-binding"/>
    <property type="match status" value="1"/>
</dbReference>
<comment type="caution">
    <text evidence="3">The sequence shown here is derived from an EMBL/GenBank/DDBJ whole genome shotgun (WGS) entry which is preliminary data.</text>
</comment>
<dbReference type="InterPro" id="IPR020845">
    <property type="entry name" value="AMP-binding_CS"/>
</dbReference>
<proteinExistence type="predicted"/>
<keyword evidence="3" id="KW-0436">Ligase</keyword>
<evidence type="ECO:0000313" key="4">
    <source>
        <dbReference type="Proteomes" id="UP000648075"/>
    </source>
</evidence>
<dbReference type="PANTHER" id="PTHR43767">
    <property type="entry name" value="LONG-CHAIN-FATTY-ACID--COA LIGASE"/>
    <property type="match status" value="1"/>
</dbReference>
<dbReference type="Proteomes" id="UP000648075">
    <property type="component" value="Unassembled WGS sequence"/>
</dbReference>
<organism evidence="3 4">
    <name type="scientific">Novosphingobium colocasiae</name>
    <dbReference type="NCBI Taxonomy" id="1256513"/>
    <lineage>
        <taxon>Bacteria</taxon>
        <taxon>Pseudomonadati</taxon>
        <taxon>Pseudomonadota</taxon>
        <taxon>Alphaproteobacteria</taxon>
        <taxon>Sphingomonadales</taxon>
        <taxon>Sphingomonadaceae</taxon>
        <taxon>Novosphingobium</taxon>
    </lineage>
</organism>
<reference evidence="3" key="1">
    <citation type="journal article" date="2014" name="Int. J. Syst. Evol. Microbiol.">
        <title>Complete genome sequence of Corynebacterium casei LMG S-19264T (=DSM 44701T), isolated from a smear-ripened cheese.</title>
        <authorList>
            <consortium name="US DOE Joint Genome Institute (JGI-PGF)"/>
            <person name="Walter F."/>
            <person name="Albersmeier A."/>
            <person name="Kalinowski J."/>
            <person name="Ruckert C."/>
        </authorList>
    </citation>
    <scope>NUCLEOTIDE SEQUENCE</scope>
    <source>
        <strain evidence="3">KCTC 32255</strain>
    </source>
</reference>
<feature type="domain" description="AMP-binding enzyme C-terminal" evidence="2">
    <location>
        <begin position="443"/>
        <end position="517"/>
    </location>
</feature>
<dbReference type="PROSITE" id="PS00455">
    <property type="entry name" value="AMP_BINDING"/>
    <property type="match status" value="1"/>
</dbReference>
<dbReference type="GO" id="GO:0016878">
    <property type="term" value="F:acid-thiol ligase activity"/>
    <property type="evidence" value="ECO:0007669"/>
    <property type="project" value="UniProtKB-ARBA"/>
</dbReference>
<dbReference type="Gene3D" id="3.40.50.12780">
    <property type="entry name" value="N-terminal domain of ligase-like"/>
    <property type="match status" value="1"/>
</dbReference>
<dbReference type="PANTHER" id="PTHR43767:SF1">
    <property type="entry name" value="NONRIBOSOMAL PEPTIDE SYNTHASE PES1 (EUROFUNG)-RELATED"/>
    <property type="match status" value="1"/>
</dbReference>